<dbReference type="InterPro" id="IPR014582">
    <property type="entry name" value="UCP033535_lipo"/>
</dbReference>
<comment type="caution">
    <text evidence="1">The sequence shown here is derived from an EMBL/GenBank/DDBJ whole genome shotgun (WGS) entry which is preliminary data.</text>
</comment>
<dbReference type="RefSeq" id="WP_203861774.1">
    <property type="nucleotide sequence ID" value="NZ_BAAAZQ010000023.1"/>
</dbReference>
<proteinExistence type="predicted"/>
<accession>A0ABQ4F0M1</accession>
<dbReference type="Gene3D" id="2.40.50.420">
    <property type="entry name" value="Envelope glycoprotein gp160, DUF2291, alpha/beta domain"/>
    <property type="match status" value="1"/>
</dbReference>
<dbReference type="PIRSF" id="PIRSF033535">
    <property type="entry name" value="UCP033535_plp"/>
    <property type="match status" value="1"/>
</dbReference>
<dbReference type="SUPFAM" id="SSF141318">
    <property type="entry name" value="TM0957-like"/>
    <property type="match status" value="1"/>
</dbReference>
<organism evidence="1 2">
    <name type="scientific">Plantactinospora mayteni</name>
    <dbReference type="NCBI Taxonomy" id="566021"/>
    <lineage>
        <taxon>Bacteria</taxon>
        <taxon>Bacillati</taxon>
        <taxon>Actinomycetota</taxon>
        <taxon>Actinomycetes</taxon>
        <taxon>Micromonosporales</taxon>
        <taxon>Micromonosporaceae</taxon>
        <taxon>Plantactinospora</taxon>
    </lineage>
</organism>
<reference evidence="1 2" key="1">
    <citation type="submission" date="2021-01" db="EMBL/GenBank/DDBJ databases">
        <title>Whole genome shotgun sequence of Plantactinospora mayteni NBRC 109088.</title>
        <authorList>
            <person name="Komaki H."/>
            <person name="Tamura T."/>
        </authorList>
    </citation>
    <scope>NUCLEOTIDE SEQUENCE [LARGE SCALE GENOMIC DNA]</scope>
    <source>
        <strain evidence="1 2">NBRC 109088</strain>
    </source>
</reference>
<keyword evidence="1" id="KW-0449">Lipoprotein</keyword>
<evidence type="ECO:0000313" key="1">
    <source>
        <dbReference type="EMBL" id="GIH00473.1"/>
    </source>
</evidence>
<evidence type="ECO:0000313" key="2">
    <source>
        <dbReference type="Proteomes" id="UP000621500"/>
    </source>
</evidence>
<sequence length="222" mass="22961">MPQNAKPAATPLLRRPSVIVGALLVALLAAIAATTKVVGTDEAASAGGADRFDATEYATQRYDSDVVPAIEKGAVDVTELLTAIAADPQAAGERYGHRDGPNARYAFAASGTGVAEKVSGTLLPLRIEGMPEDVQVSIQIGPAINGTALRDATGLITFDQFLNQLEYADASTELNNQVKAKVLAGVDGAAAEGKRVSFVGAFTYGSNPKLIQVTPVRLEVAP</sequence>
<dbReference type="InterPro" id="IPR036215">
    <property type="entry name" value="TM0957-like_sf"/>
</dbReference>
<name>A0ABQ4F0M1_9ACTN</name>
<gene>
    <name evidence="1" type="ORF">Pma05_70450</name>
</gene>
<keyword evidence="2" id="KW-1185">Reference proteome</keyword>
<dbReference type="EMBL" id="BONX01000053">
    <property type="protein sequence ID" value="GIH00473.1"/>
    <property type="molecule type" value="Genomic_DNA"/>
</dbReference>
<dbReference type="Proteomes" id="UP000621500">
    <property type="component" value="Unassembled WGS sequence"/>
</dbReference>
<dbReference type="Pfam" id="PF10054">
    <property type="entry name" value="DUF2291"/>
    <property type="match status" value="1"/>
</dbReference>
<protein>
    <submittedName>
        <fullName evidence="1">Lipoprotein</fullName>
    </submittedName>
</protein>
<dbReference type="Gene3D" id="1.10.10.1260">
    <property type="entry name" value="Envelope glycoprotein gp160, DUF2291, helical domain"/>
    <property type="match status" value="1"/>
</dbReference>